<dbReference type="Proteomes" id="UP001161409">
    <property type="component" value="Unassembled WGS sequence"/>
</dbReference>
<evidence type="ECO:0000313" key="9">
    <source>
        <dbReference type="Proteomes" id="UP001161409"/>
    </source>
</evidence>
<protein>
    <recommendedName>
        <fullName evidence="7">Protein-L-isoaspartate O-methyltransferase</fullName>
        <ecNumber evidence="7">2.1.1.77</ecNumber>
    </recommendedName>
    <alternativeName>
        <fullName evidence="7">L-isoaspartyl protein carboxyl methyltransferase</fullName>
    </alternativeName>
    <alternativeName>
        <fullName evidence="7">Protein L-isoaspartyl methyltransferase</fullName>
    </alternativeName>
    <alternativeName>
        <fullName evidence="7">Protein-beta-aspartate methyltransferase</fullName>
        <shortName evidence="7">PIMT</shortName>
    </alternativeName>
</protein>
<comment type="subcellular location">
    <subcellularLocation>
        <location evidence="1 7">Cytoplasm</location>
    </subcellularLocation>
</comment>
<dbReference type="InterPro" id="IPR000682">
    <property type="entry name" value="PCMT"/>
</dbReference>
<evidence type="ECO:0000256" key="7">
    <source>
        <dbReference type="HAMAP-Rule" id="MF_00090"/>
    </source>
</evidence>
<dbReference type="Pfam" id="PF01135">
    <property type="entry name" value="PCMT"/>
    <property type="match status" value="1"/>
</dbReference>
<keyword evidence="3 7" id="KW-0963">Cytoplasm</keyword>
<evidence type="ECO:0000256" key="4">
    <source>
        <dbReference type="ARBA" id="ARBA00022603"/>
    </source>
</evidence>
<evidence type="ECO:0000256" key="2">
    <source>
        <dbReference type="ARBA" id="ARBA00005369"/>
    </source>
</evidence>
<reference evidence="8" key="1">
    <citation type="journal article" date="2014" name="Int. J. Syst. Evol. Microbiol.">
        <title>Complete genome of a new Firmicutes species belonging to the dominant human colonic microbiota ('Ruminococcus bicirculans') reveals two chromosomes and a selective capacity to utilize plant glucans.</title>
        <authorList>
            <consortium name="NISC Comparative Sequencing Program"/>
            <person name="Wegmann U."/>
            <person name="Louis P."/>
            <person name="Goesmann A."/>
            <person name="Henrissat B."/>
            <person name="Duncan S.H."/>
            <person name="Flint H.J."/>
        </authorList>
    </citation>
    <scope>NUCLEOTIDE SEQUENCE</scope>
    <source>
        <strain evidence="8">NBRC 103408</strain>
    </source>
</reference>
<dbReference type="SUPFAM" id="SSF53335">
    <property type="entry name" value="S-adenosyl-L-methionine-dependent methyltransferases"/>
    <property type="match status" value="1"/>
</dbReference>
<evidence type="ECO:0000256" key="6">
    <source>
        <dbReference type="ARBA" id="ARBA00022691"/>
    </source>
</evidence>
<keyword evidence="5 7" id="KW-0808">Transferase</keyword>
<dbReference type="NCBIfam" id="TIGR00080">
    <property type="entry name" value="pimt"/>
    <property type="match status" value="1"/>
</dbReference>
<dbReference type="InterPro" id="IPR029063">
    <property type="entry name" value="SAM-dependent_MTases_sf"/>
</dbReference>
<evidence type="ECO:0000256" key="3">
    <source>
        <dbReference type="ARBA" id="ARBA00022490"/>
    </source>
</evidence>
<feature type="active site" evidence="7">
    <location>
        <position position="61"/>
    </location>
</feature>
<organism evidence="8 9">
    <name type="scientific">Sneathiella chinensis</name>
    <dbReference type="NCBI Taxonomy" id="349750"/>
    <lineage>
        <taxon>Bacteria</taxon>
        <taxon>Pseudomonadati</taxon>
        <taxon>Pseudomonadota</taxon>
        <taxon>Alphaproteobacteria</taxon>
        <taxon>Sneathiellales</taxon>
        <taxon>Sneathiellaceae</taxon>
        <taxon>Sneathiella</taxon>
    </lineage>
</organism>
<evidence type="ECO:0000256" key="1">
    <source>
        <dbReference type="ARBA" id="ARBA00004496"/>
    </source>
</evidence>
<reference evidence="8" key="2">
    <citation type="submission" date="2023-01" db="EMBL/GenBank/DDBJ databases">
        <title>Draft genome sequence of Sneathiella chinensis strain NBRC 103408.</title>
        <authorList>
            <person name="Sun Q."/>
            <person name="Mori K."/>
        </authorList>
    </citation>
    <scope>NUCLEOTIDE SEQUENCE</scope>
    <source>
        <strain evidence="8">NBRC 103408</strain>
    </source>
</reference>
<dbReference type="PROSITE" id="PS01279">
    <property type="entry name" value="PCMT"/>
    <property type="match status" value="1"/>
</dbReference>
<dbReference type="HAMAP" id="MF_00090">
    <property type="entry name" value="PIMT"/>
    <property type="match status" value="1"/>
</dbReference>
<dbReference type="EMBL" id="BSNF01000008">
    <property type="protein sequence ID" value="GLQ07468.1"/>
    <property type="molecule type" value="Genomic_DNA"/>
</dbReference>
<evidence type="ECO:0000313" key="8">
    <source>
        <dbReference type="EMBL" id="GLQ07468.1"/>
    </source>
</evidence>
<dbReference type="Gene3D" id="3.40.50.150">
    <property type="entry name" value="Vaccinia Virus protein VP39"/>
    <property type="match status" value="1"/>
</dbReference>
<dbReference type="PANTHER" id="PTHR11579">
    <property type="entry name" value="PROTEIN-L-ISOASPARTATE O-METHYLTRANSFERASE"/>
    <property type="match status" value="1"/>
</dbReference>
<sequence length="215" mass="24225">MNEYAAQKIRLIMELRRQGITDTDVLSAIERVPREEFVPDTFKDRAYENIALPIASGQTISQPYIVAYMTQLLELDKRRKVLEIGTGSGYQAAVLSKLCRRVYSIERYRSLHMTAVRLFERLKITNVTTKLGDGYKGWTEQAPFDRIIVTAAAETIPETLIDQLACGGIMVIPVGRDSAHQEIVKLTRDEQGTLTEEVLIPVRFVPLVQGLAIES</sequence>
<comment type="catalytic activity">
    <reaction evidence="7">
        <text>[protein]-L-isoaspartate + S-adenosyl-L-methionine = [protein]-L-isoaspartate alpha-methyl ester + S-adenosyl-L-homocysteine</text>
        <dbReference type="Rhea" id="RHEA:12705"/>
        <dbReference type="Rhea" id="RHEA-COMP:12143"/>
        <dbReference type="Rhea" id="RHEA-COMP:12144"/>
        <dbReference type="ChEBI" id="CHEBI:57856"/>
        <dbReference type="ChEBI" id="CHEBI:59789"/>
        <dbReference type="ChEBI" id="CHEBI:90596"/>
        <dbReference type="ChEBI" id="CHEBI:90598"/>
        <dbReference type="EC" id="2.1.1.77"/>
    </reaction>
</comment>
<proteinExistence type="inferred from homology"/>
<accession>A0ABQ5U700</accession>
<comment type="function">
    <text evidence="7">Catalyzes the methyl esterification of L-isoaspartyl residues in peptides and proteins that result from spontaneous decomposition of normal L-aspartyl and L-asparaginyl residues. It plays a role in the repair and/or degradation of damaged proteins.</text>
</comment>
<evidence type="ECO:0000256" key="5">
    <source>
        <dbReference type="ARBA" id="ARBA00022679"/>
    </source>
</evidence>
<keyword evidence="6 7" id="KW-0949">S-adenosyl-L-methionine</keyword>
<comment type="similarity">
    <text evidence="2 7">Belongs to the methyltransferase superfamily. L-isoaspartyl/D-aspartyl protein methyltransferase family.</text>
</comment>
<dbReference type="CDD" id="cd02440">
    <property type="entry name" value="AdoMet_MTases"/>
    <property type="match status" value="1"/>
</dbReference>
<dbReference type="NCBIfam" id="NF001453">
    <property type="entry name" value="PRK00312.1"/>
    <property type="match status" value="1"/>
</dbReference>
<comment type="caution">
    <text evidence="8">The sequence shown here is derived from an EMBL/GenBank/DDBJ whole genome shotgun (WGS) entry which is preliminary data.</text>
</comment>
<keyword evidence="9" id="KW-1185">Reference proteome</keyword>
<dbReference type="PANTHER" id="PTHR11579:SF0">
    <property type="entry name" value="PROTEIN-L-ISOASPARTATE(D-ASPARTATE) O-METHYLTRANSFERASE"/>
    <property type="match status" value="1"/>
</dbReference>
<name>A0ABQ5U700_9PROT</name>
<keyword evidence="4 7" id="KW-0489">Methyltransferase</keyword>
<dbReference type="RefSeq" id="WP_169561538.1">
    <property type="nucleotide sequence ID" value="NZ_BSNF01000008.1"/>
</dbReference>
<dbReference type="EC" id="2.1.1.77" evidence="7"/>
<gene>
    <name evidence="7 8" type="primary">pcm</name>
    <name evidence="8" type="ORF">GCM10007924_26890</name>
</gene>